<organism evidence="9 10">
    <name type="scientific">Talaromyces rugulosus</name>
    <name type="common">Penicillium rugulosum</name>
    <dbReference type="NCBI Taxonomy" id="121627"/>
    <lineage>
        <taxon>Eukaryota</taxon>
        <taxon>Fungi</taxon>
        <taxon>Dikarya</taxon>
        <taxon>Ascomycota</taxon>
        <taxon>Pezizomycotina</taxon>
        <taxon>Eurotiomycetes</taxon>
        <taxon>Eurotiomycetidae</taxon>
        <taxon>Eurotiales</taxon>
        <taxon>Trichocomaceae</taxon>
        <taxon>Talaromyces</taxon>
        <taxon>Talaromyces sect. Islandici</taxon>
    </lineage>
</organism>
<dbReference type="InterPro" id="IPR016160">
    <property type="entry name" value="Ald_DH_CS_CYS"/>
</dbReference>
<dbReference type="AlphaFoldDB" id="A0A7H8R937"/>
<dbReference type="PROSITE" id="PS00687">
    <property type="entry name" value="ALDEHYDE_DEHYDR_GLU"/>
    <property type="match status" value="1"/>
</dbReference>
<dbReference type="OrthoDB" id="310895at2759"/>
<dbReference type="RefSeq" id="XP_035348405.1">
    <property type="nucleotide sequence ID" value="XM_035492512.1"/>
</dbReference>
<dbReference type="PANTHER" id="PTHR11699">
    <property type="entry name" value="ALDEHYDE DEHYDROGENASE-RELATED"/>
    <property type="match status" value="1"/>
</dbReference>
<evidence type="ECO:0000256" key="7">
    <source>
        <dbReference type="RuleBase" id="RU003345"/>
    </source>
</evidence>
<dbReference type="Gene3D" id="3.40.605.10">
    <property type="entry name" value="Aldehyde Dehydrogenase, Chain A, domain 1"/>
    <property type="match status" value="1"/>
</dbReference>
<dbReference type="Proteomes" id="UP000509510">
    <property type="component" value="Chromosome V"/>
</dbReference>
<evidence type="ECO:0000313" key="10">
    <source>
        <dbReference type="Proteomes" id="UP000509510"/>
    </source>
</evidence>
<comment type="catalytic activity">
    <reaction evidence="5">
        <text>an aldehyde + NAD(+) + H2O = a carboxylate + NADH + 2 H(+)</text>
        <dbReference type="Rhea" id="RHEA:16185"/>
        <dbReference type="ChEBI" id="CHEBI:15377"/>
        <dbReference type="ChEBI" id="CHEBI:15378"/>
        <dbReference type="ChEBI" id="CHEBI:17478"/>
        <dbReference type="ChEBI" id="CHEBI:29067"/>
        <dbReference type="ChEBI" id="CHEBI:57540"/>
        <dbReference type="ChEBI" id="CHEBI:57945"/>
        <dbReference type="EC" id="1.2.1.3"/>
    </reaction>
</comment>
<dbReference type="EC" id="1.2.1.3" evidence="3"/>
<dbReference type="PROSITE" id="PS00070">
    <property type="entry name" value="ALDEHYDE_DEHYDR_CYS"/>
    <property type="match status" value="1"/>
</dbReference>
<evidence type="ECO:0000256" key="6">
    <source>
        <dbReference type="PROSITE-ProRule" id="PRU10007"/>
    </source>
</evidence>
<comment type="similarity">
    <text evidence="1 7">Belongs to the aldehyde dehydrogenase family.</text>
</comment>
<dbReference type="Gene3D" id="3.40.309.10">
    <property type="entry name" value="Aldehyde Dehydrogenase, Chain A, domain 2"/>
    <property type="match status" value="1"/>
</dbReference>
<dbReference type="FunFam" id="3.40.605.10:FF:000026">
    <property type="entry name" value="Aldehyde dehydrogenase, putative"/>
    <property type="match status" value="1"/>
</dbReference>
<dbReference type="GeneID" id="55996873"/>
<feature type="domain" description="Aldehyde dehydrogenase" evidence="8">
    <location>
        <begin position="28"/>
        <end position="492"/>
    </location>
</feature>
<dbReference type="SUPFAM" id="SSF53720">
    <property type="entry name" value="ALDH-like"/>
    <property type="match status" value="1"/>
</dbReference>
<dbReference type="InterPro" id="IPR016163">
    <property type="entry name" value="Ald_DH_C"/>
</dbReference>
<evidence type="ECO:0000256" key="2">
    <source>
        <dbReference type="ARBA" id="ARBA00023002"/>
    </source>
</evidence>
<dbReference type="Pfam" id="PF00171">
    <property type="entry name" value="Aldedh"/>
    <property type="match status" value="1"/>
</dbReference>
<feature type="active site" evidence="6">
    <location>
        <position position="269"/>
    </location>
</feature>
<accession>A0A7H8R937</accession>
<dbReference type="GO" id="GO:0019413">
    <property type="term" value="P:acetate biosynthetic process"/>
    <property type="evidence" value="ECO:0007669"/>
    <property type="project" value="UniProtKB-ARBA"/>
</dbReference>
<evidence type="ECO:0000256" key="4">
    <source>
        <dbReference type="ARBA" id="ARBA00044146"/>
    </source>
</evidence>
<evidence type="ECO:0000313" key="9">
    <source>
        <dbReference type="EMBL" id="QKX62231.1"/>
    </source>
</evidence>
<evidence type="ECO:0000256" key="3">
    <source>
        <dbReference type="ARBA" id="ARBA00024226"/>
    </source>
</evidence>
<name>A0A7H8R937_TALRU</name>
<dbReference type="InterPro" id="IPR016161">
    <property type="entry name" value="Ald_DH/histidinol_DH"/>
</dbReference>
<dbReference type="InterPro" id="IPR016162">
    <property type="entry name" value="Ald_DH_N"/>
</dbReference>
<sequence>MSNITEVTLPTGKKYFQPTGLFINNEFVTAASRRTFETLNPATETPICSVQEADVNDVDIAVNAARKAFQRDSPWRQRTPQERGRLLFKLADLMEDNADVLANVESLDCGKALPFSKGDVQASADVFRYYAGWTDKILGQTMDISNDRMGCTIYEPIGVCGQIIPWNFPLLMLSWKVAPAIACGCTIVMKTAEQTPLSALIFAELVVKAGFDKGVVNIISNYYGPKASLIGPRLTREQVDKIAFTGSTATGRSILHAAASSNLKKTTLELGGKSPQIIFDDADLEDAAKWAVEGSFANHGQNCAAGSRIYVQSGVYDQFISLFKEQMQQIKVGDPFGQGTYQGPQISQEQFDKIMGYIQSARDEGATIEVGGQRFGNKGYFINPTVITNGHKDMKVVQEEIFGPVVVIAKFESLEEVIDLGNATPFGLAAGVHSKDMKQAWKAAKGLEAGSVYMNFYNRVHPQMPFGGYKLSGIGRELGAYALENYCQVKSIHVNINMAAPGFKL</sequence>
<protein>
    <recommendedName>
        <fullName evidence="4">Aldehyde dehydrogenase</fullName>
        <ecNumber evidence="3">1.2.1.3</ecNumber>
    </recommendedName>
</protein>
<dbReference type="FunFam" id="3.40.605.10:FF:000050">
    <property type="entry name" value="Aldehyde dehydrogenase, mitochondrial"/>
    <property type="match status" value="1"/>
</dbReference>
<dbReference type="KEGG" id="trg:TRUGW13939_09390"/>
<dbReference type="EMBL" id="CP055902">
    <property type="protein sequence ID" value="QKX62231.1"/>
    <property type="molecule type" value="Genomic_DNA"/>
</dbReference>
<dbReference type="InterPro" id="IPR015590">
    <property type="entry name" value="Aldehyde_DH_dom"/>
</dbReference>
<keyword evidence="10" id="KW-1185">Reference proteome</keyword>
<dbReference type="CDD" id="cd07091">
    <property type="entry name" value="ALDH_F1-2_Ald2-like"/>
    <property type="match status" value="1"/>
</dbReference>
<evidence type="ECO:0000256" key="5">
    <source>
        <dbReference type="ARBA" id="ARBA00049194"/>
    </source>
</evidence>
<dbReference type="FunFam" id="3.40.309.10:FF:000001">
    <property type="entry name" value="Mitochondrial aldehyde dehydrogenase 2"/>
    <property type="match status" value="1"/>
</dbReference>
<proteinExistence type="inferred from homology"/>
<evidence type="ECO:0000256" key="1">
    <source>
        <dbReference type="ARBA" id="ARBA00009986"/>
    </source>
</evidence>
<reference evidence="10" key="1">
    <citation type="submission" date="2020-06" db="EMBL/GenBank/DDBJ databases">
        <title>A chromosome-scale genome assembly of Talaromyces rugulosus W13939.</title>
        <authorList>
            <person name="Wang B."/>
            <person name="Guo L."/>
            <person name="Ye K."/>
            <person name="Wang L."/>
        </authorList>
    </citation>
    <scope>NUCLEOTIDE SEQUENCE [LARGE SCALE GENOMIC DNA]</scope>
    <source>
        <strain evidence="10">W13939</strain>
    </source>
</reference>
<keyword evidence="2 7" id="KW-0560">Oxidoreductase</keyword>
<gene>
    <name evidence="9" type="ORF">TRUGW13939_09390</name>
</gene>
<dbReference type="GO" id="GO:0004029">
    <property type="term" value="F:aldehyde dehydrogenase (NAD+) activity"/>
    <property type="evidence" value="ECO:0007669"/>
    <property type="project" value="UniProtKB-EC"/>
</dbReference>
<dbReference type="InterPro" id="IPR029510">
    <property type="entry name" value="Ald_DH_CS_GLU"/>
</dbReference>
<evidence type="ECO:0000259" key="8">
    <source>
        <dbReference type="Pfam" id="PF00171"/>
    </source>
</evidence>